<gene>
    <name evidence="3" type="ORF">PZE19_18985</name>
</gene>
<dbReference type="InterPro" id="IPR038717">
    <property type="entry name" value="Tc1-like_DDE_dom"/>
</dbReference>
<feature type="domain" description="Tc1-like transposase DDE" evidence="1">
    <location>
        <begin position="166"/>
        <end position="308"/>
    </location>
</feature>
<dbReference type="Gene3D" id="3.30.420.10">
    <property type="entry name" value="Ribonuclease H-like superfamily/Ribonuclease H"/>
    <property type="match status" value="1"/>
</dbReference>
<accession>A0ABT6FEG2</accession>
<comment type="caution">
    <text evidence="3">The sequence shown here is derived from an EMBL/GenBank/DDBJ whole genome shotgun (WGS) entry which is preliminary data.</text>
</comment>
<sequence length="339" mass="38220">MLDDTTRDELRALRRADLPPKVRERIEMVALSDVGWSAPRIADHLGRRPQTVRDLLRSFNARGVAALRPFASGPAPDAERSDRVVSALGEMLGERRTWTSRQLAEALAGRGIGMGPRQVRRYLKRMGARYRRTGSTLRHKQDPEKAERAGRVLANLKDKAAAGRLRLYYLDECGFAPTLPTACSWALAGDRKLVEYEAPQGRRVDAIAAYRPHGPAPRLDVFTAERTWDAYDLLGFLRALPTAKAPRVVVLDNAGLHTGKVVRAAKPRLAREGIHLYYLPPYSPELNEPEPVFRQVKYQEMPRRSYTTRVGLREAVEEAFSGYGRRLPRKPEERLRPAA</sequence>
<evidence type="ECO:0000259" key="1">
    <source>
        <dbReference type="Pfam" id="PF13358"/>
    </source>
</evidence>
<dbReference type="Proteomes" id="UP001216907">
    <property type="component" value="Unassembled WGS sequence"/>
</dbReference>
<keyword evidence="4" id="KW-1185">Reference proteome</keyword>
<dbReference type="InterPro" id="IPR025959">
    <property type="entry name" value="Winged_HTH_dom"/>
</dbReference>
<evidence type="ECO:0000313" key="4">
    <source>
        <dbReference type="Proteomes" id="UP001216907"/>
    </source>
</evidence>
<name>A0ABT6FEG2_9BACT</name>
<dbReference type="InterPro" id="IPR036397">
    <property type="entry name" value="RNaseH_sf"/>
</dbReference>
<evidence type="ECO:0000313" key="3">
    <source>
        <dbReference type="EMBL" id="MDG3005876.1"/>
    </source>
</evidence>
<dbReference type="NCBIfam" id="NF033545">
    <property type="entry name" value="transpos_IS630"/>
    <property type="match status" value="1"/>
</dbReference>
<dbReference type="Pfam" id="PF13358">
    <property type="entry name" value="DDE_3"/>
    <property type="match status" value="1"/>
</dbReference>
<dbReference type="RefSeq" id="WP_277862200.1">
    <property type="nucleotide sequence ID" value="NZ_JARRAG010000002.1"/>
</dbReference>
<dbReference type="Pfam" id="PF13384">
    <property type="entry name" value="HTH_23"/>
    <property type="match status" value="1"/>
</dbReference>
<organism evidence="3 4">
    <name type="scientific">Paludisphaera mucosa</name>
    <dbReference type="NCBI Taxonomy" id="3030827"/>
    <lineage>
        <taxon>Bacteria</taxon>
        <taxon>Pseudomonadati</taxon>
        <taxon>Planctomycetota</taxon>
        <taxon>Planctomycetia</taxon>
        <taxon>Isosphaerales</taxon>
        <taxon>Isosphaeraceae</taxon>
        <taxon>Paludisphaera</taxon>
    </lineage>
</organism>
<feature type="domain" description="Winged helix-turn helix" evidence="2">
    <location>
        <begin position="95"/>
        <end position="147"/>
    </location>
</feature>
<reference evidence="3 4" key="1">
    <citation type="submission" date="2023-03" db="EMBL/GenBank/DDBJ databases">
        <title>Paludisphaera mucosa sp. nov. a novel planctomycete from northern fen.</title>
        <authorList>
            <person name="Ivanova A."/>
        </authorList>
    </citation>
    <scope>NUCLEOTIDE SEQUENCE [LARGE SCALE GENOMIC DNA]</scope>
    <source>
        <strain evidence="3 4">Pla2</strain>
    </source>
</reference>
<proteinExistence type="predicted"/>
<dbReference type="SUPFAM" id="SSF46689">
    <property type="entry name" value="Homeodomain-like"/>
    <property type="match status" value="1"/>
</dbReference>
<dbReference type="Pfam" id="PF13592">
    <property type="entry name" value="HTH_33"/>
    <property type="match status" value="1"/>
</dbReference>
<protein>
    <submittedName>
        <fullName evidence="3">IS630 family transposase</fullName>
    </submittedName>
</protein>
<dbReference type="InterPro" id="IPR009057">
    <property type="entry name" value="Homeodomain-like_sf"/>
</dbReference>
<dbReference type="InterPro" id="IPR047655">
    <property type="entry name" value="Transpos_IS630-like"/>
</dbReference>
<dbReference type="EMBL" id="JARRAG010000002">
    <property type="protein sequence ID" value="MDG3005876.1"/>
    <property type="molecule type" value="Genomic_DNA"/>
</dbReference>
<evidence type="ECO:0000259" key="2">
    <source>
        <dbReference type="Pfam" id="PF13592"/>
    </source>
</evidence>